<evidence type="ECO:0000313" key="3">
    <source>
        <dbReference type="EMBL" id="MQL93151.1"/>
    </source>
</evidence>
<feature type="compositionally biased region" description="Low complexity" evidence="1">
    <location>
        <begin position="1"/>
        <end position="13"/>
    </location>
</feature>
<dbReference type="PANTHER" id="PTHR32161:SF8">
    <property type="entry name" value="DPP6 N-TERMINAL DOMAIN-LIKE PROTEIN"/>
    <property type="match status" value="1"/>
</dbReference>
<dbReference type="PANTHER" id="PTHR32161">
    <property type="entry name" value="DPP6 N-TERMINAL DOMAIN-LIKE PROTEIN"/>
    <property type="match status" value="1"/>
</dbReference>
<name>A0A843V9S6_COLES</name>
<keyword evidence="2" id="KW-1133">Transmembrane helix</keyword>
<sequence length="240" mass="26528">RPFSRNPLSPSRSRNPETLDAIPIPSRCEPCLDTVHRHPEPRIAVSHASPSYGRSSKVVSVGGGTTHPSASTPSKIVLTSDYAVVSAEPISNPHSYQPYDEIFTAGIDGSGVWPLTHNSFEYGTLAWSPIYMEPTDVAEASRPCEFEDCHWLDQGAASRFTFGDHPRCAIRQQMENDIDEVGKIARIAKTKVEELDKDICALYINVISAFTYVICLSAGCSALKKKLKEKMSEFQVIHLY</sequence>
<feature type="region of interest" description="Disordered" evidence="1">
    <location>
        <begin position="1"/>
        <end position="22"/>
    </location>
</feature>
<dbReference type="EMBL" id="NMUH01001522">
    <property type="protein sequence ID" value="MQL93151.1"/>
    <property type="molecule type" value="Genomic_DNA"/>
</dbReference>
<evidence type="ECO:0000313" key="4">
    <source>
        <dbReference type="Proteomes" id="UP000652761"/>
    </source>
</evidence>
<organism evidence="3 4">
    <name type="scientific">Colocasia esculenta</name>
    <name type="common">Wild taro</name>
    <name type="synonym">Arum esculentum</name>
    <dbReference type="NCBI Taxonomy" id="4460"/>
    <lineage>
        <taxon>Eukaryota</taxon>
        <taxon>Viridiplantae</taxon>
        <taxon>Streptophyta</taxon>
        <taxon>Embryophyta</taxon>
        <taxon>Tracheophyta</taxon>
        <taxon>Spermatophyta</taxon>
        <taxon>Magnoliopsida</taxon>
        <taxon>Liliopsida</taxon>
        <taxon>Araceae</taxon>
        <taxon>Aroideae</taxon>
        <taxon>Colocasieae</taxon>
        <taxon>Colocasia</taxon>
    </lineage>
</organism>
<dbReference type="OrthoDB" id="43744at2759"/>
<comment type="caution">
    <text evidence="3">The sequence shown here is derived from an EMBL/GenBank/DDBJ whole genome shotgun (WGS) entry which is preliminary data.</text>
</comment>
<evidence type="ECO:0000256" key="1">
    <source>
        <dbReference type="SAM" id="MobiDB-lite"/>
    </source>
</evidence>
<protein>
    <submittedName>
        <fullName evidence="3">Uncharacterized protein</fullName>
    </submittedName>
</protein>
<keyword evidence="2" id="KW-0472">Membrane</keyword>
<proteinExistence type="predicted"/>
<evidence type="ECO:0000256" key="2">
    <source>
        <dbReference type="SAM" id="Phobius"/>
    </source>
</evidence>
<keyword evidence="4" id="KW-1185">Reference proteome</keyword>
<dbReference type="Proteomes" id="UP000652761">
    <property type="component" value="Unassembled WGS sequence"/>
</dbReference>
<gene>
    <name evidence="3" type="ORF">Taro_025791</name>
</gene>
<reference evidence="3" key="1">
    <citation type="submission" date="2017-07" db="EMBL/GenBank/DDBJ databases">
        <title>Taro Niue Genome Assembly and Annotation.</title>
        <authorList>
            <person name="Atibalentja N."/>
            <person name="Keating K."/>
            <person name="Fields C.J."/>
        </authorList>
    </citation>
    <scope>NUCLEOTIDE SEQUENCE</scope>
    <source>
        <strain evidence="3">Niue_2</strain>
        <tissue evidence="3">Leaf</tissue>
    </source>
</reference>
<feature type="non-terminal residue" evidence="3">
    <location>
        <position position="1"/>
    </location>
</feature>
<feature type="transmembrane region" description="Helical" evidence="2">
    <location>
        <begin position="202"/>
        <end position="223"/>
    </location>
</feature>
<feature type="region of interest" description="Disordered" evidence="1">
    <location>
        <begin position="44"/>
        <end position="72"/>
    </location>
</feature>
<accession>A0A843V9S6</accession>
<dbReference type="AlphaFoldDB" id="A0A843V9S6"/>
<keyword evidence="2" id="KW-0812">Transmembrane</keyword>